<proteinExistence type="predicted"/>
<protein>
    <submittedName>
        <fullName evidence="2">Uncharacterized protein</fullName>
    </submittedName>
</protein>
<evidence type="ECO:0000313" key="3">
    <source>
        <dbReference type="Proteomes" id="UP001234989"/>
    </source>
</evidence>
<evidence type="ECO:0000313" key="2">
    <source>
        <dbReference type="EMBL" id="WMV42070.1"/>
    </source>
</evidence>
<sequence length="308" mass="35447">MGDHIVEYVRNDLDLGEVHQLSIITDMQKGLEIVVQEVLPLEHRKYARYVLANWCKSWKGIERRRVFWRIPKSTFEVELKDSIQRMKKLGKACLDDLLWGIPCPHGVVALHYKELEPINYVASCYSKETYLSTYAHFIQSMNNMKMWSTSNNPIVKPPKIKMPGKPTNVVQGHNRRGCPTRNQVGPSQSTEPSSQAEATEREQEADQGVLVQLNHQELLHRRVINTDTRVTKRVDVVTGDIGYTPVRGFKWKEKTTITNSNLERMRAEKVIQTRYAATATANSQSQTSSSRKTHMPWKYDILMLSCSF</sequence>
<gene>
    <name evidence="2" type="ORF">MTR67_035455</name>
</gene>
<reference evidence="2" key="1">
    <citation type="submission" date="2023-08" db="EMBL/GenBank/DDBJ databases">
        <title>A de novo genome assembly of Solanum verrucosum Schlechtendal, a Mexican diploid species geographically isolated from the other diploid A-genome species in potato relatives.</title>
        <authorList>
            <person name="Hosaka K."/>
        </authorList>
    </citation>
    <scope>NUCLEOTIDE SEQUENCE</scope>
    <source>
        <tissue evidence="2">Young leaves</tissue>
    </source>
</reference>
<feature type="compositionally biased region" description="Polar residues" evidence="1">
    <location>
        <begin position="180"/>
        <end position="197"/>
    </location>
</feature>
<accession>A0AAF0U9U0</accession>
<feature type="region of interest" description="Disordered" evidence="1">
    <location>
        <begin position="156"/>
        <end position="206"/>
    </location>
</feature>
<dbReference type="AlphaFoldDB" id="A0AAF0U9U0"/>
<keyword evidence="3" id="KW-1185">Reference proteome</keyword>
<dbReference type="PANTHER" id="PTHR31973:SF197">
    <property type="entry name" value="SWIM-TYPE DOMAIN-CONTAINING PROTEIN"/>
    <property type="match status" value="1"/>
</dbReference>
<organism evidence="2 3">
    <name type="scientific">Solanum verrucosum</name>
    <dbReference type="NCBI Taxonomy" id="315347"/>
    <lineage>
        <taxon>Eukaryota</taxon>
        <taxon>Viridiplantae</taxon>
        <taxon>Streptophyta</taxon>
        <taxon>Embryophyta</taxon>
        <taxon>Tracheophyta</taxon>
        <taxon>Spermatophyta</taxon>
        <taxon>Magnoliopsida</taxon>
        <taxon>eudicotyledons</taxon>
        <taxon>Gunneridae</taxon>
        <taxon>Pentapetalae</taxon>
        <taxon>asterids</taxon>
        <taxon>lamiids</taxon>
        <taxon>Solanales</taxon>
        <taxon>Solanaceae</taxon>
        <taxon>Solanoideae</taxon>
        <taxon>Solaneae</taxon>
        <taxon>Solanum</taxon>
    </lineage>
</organism>
<dbReference type="Proteomes" id="UP001234989">
    <property type="component" value="Chromosome 8"/>
</dbReference>
<name>A0AAF0U9U0_SOLVR</name>
<dbReference type="PANTHER" id="PTHR31973">
    <property type="entry name" value="POLYPROTEIN, PUTATIVE-RELATED"/>
    <property type="match status" value="1"/>
</dbReference>
<dbReference type="EMBL" id="CP133619">
    <property type="protein sequence ID" value="WMV42070.1"/>
    <property type="molecule type" value="Genomic_DNA"/>
</dbReference>
<evidence type="ECO:0000256" key="1">
    <source>
        <dbReference type="SAM" id="MobiDB-lite"/>
    </source>
</evidence>